<dbReference type="FunFam" id="3.30.70.980:FF:000008">
    <property type="entry name" value="Translational activator of cytochrome c oxidase 1"/>
    <property type="match status" value="1"/>
</dbReference>
<dbReference type="HOGENOM" id="CLU_062974_3_0_1"/>
<dbReference type="OrthoDB" id="2017544at2759"/>
<dbReference type="FunFam" id="1.10.10.200:FF:000002">
    <property type="entry name" value="Probable transcriptional regulatory protein CLM62_37755"/>
    <property type="match status" value="1"/>
</dbReference>
<reference evidence="13" key="1">
    <citation type="submission" date="2011-08" db="EMBL/GenBank/DDBJ databases">
        <title>The draft genome of Latimeria chalumnae.</title>
        <authorList>
            <person name="Di Palma F."/>
            <person name="Alfoldi J."/>
            <person name="Johnson J."/>
            <person name="Berlin A."/>
            <person name="Gnerre S."/>
            <person name="Jaffe D."/>
            <person name="MacCallum I."/>
            <person name="Young S."/>
            <person name="Walker B.J."/>
            <person name="Lander E."/>
            <person name="Lindblad-Toh K."/>
        </authorList>
    </citation>
    <scope>NUCLEOTIDE SEQUENCE [LARGE SCALE GENOMIC DNA]</scope>
    <source>
        <strain evidence="13">Wild caught</strain>
    </source>
</reference>
<dbReference type="Bgee" id="ENSLACG00000012142">
    <property type="expression patterns" value="Expressed in muscle tissue and 6 other cell types or tissues"/>
</dbReference>
<proteinExistence type="inferred from homology"/>
<dbReference type="PANTHER" id="PTHR12532">
    <property type="entry name" value="TRANSLATIONAL ACTIVATOR OF CYTOCHROME C OXIDASE 1"/>
    <property type="match status" value="1"/>
</dbReference>
<dbReference type="EMBL" id="AFYH01058074">
    <property type="status" value="NOT_ANNOTATED_CDS"/>
    <property type="molecule type" value="Genomic_DNA"/>
</dbReference>
<dbReference type="InterPro" id="IPR002876">
    <property type="entry name" value="Transcrip_reg_TACO1-like"/>
</dbReference>
<sequence length="311" mass="34292">MMFLTSIFQSACSMYGKHLLSTAVGNQKPLFKQYSTLSCLLVPCHQLGLIYTAFQQFTTVHTSAAISAGHNKWSKVKHVKGPKDAAKSLMFMKLSMLLRLAVKEGGPNPDSNVQLANIIEQCRAKNMPKASIEAAIKGMEKTKETHLLYEGRGPGGCSLLIEVLTDNNSRSYQEVKFIMNKNGGMLCDGARHCFEKKGVVTVNCKNIENQLIEPDRALELGIEVGAEDVNLMEDEDNKPVFQFICDVSSLREVRAKLDSMGLLTKSAGLEFIPNTTVQLSEAELDMASHLIEMITGCQDVIKVNDNIESQN</sequence>
<feature type="domain" description="TACO1/YebC-like N-terminal" evidence="11">
    <location>
        <begin position="71"/>
        <end position="140"/>
    </location>
</feature>
<dbReference type="FunCoup" id="H3AVX1">
    <property type="interactions" value="795"/>
</dbReference>
<dbReference type="EMBL" id="AFYH01058075">
    <property type="status" value="NOT_ANNOTATED_CDS"/>
    <property type="molecule type" value="Genomic_DNA"/>
</dbReference>
<gene>
    <name evidence="12" type="primary">TACO1</name>
</gene>
<evidence type="ECO:0000313" key="12">
    <source>
        <dbReference type="Ensembl" id="ENSLACP00000013792.1"/>
    </source>
</evidence>
<dbReference type="Gene3D" id="3.30.70.980">
    <property type="match status" value="2"/>
</dbReference>
<feature type="domain" description="TACO1/YebC-like second and third" evidence="10">
    <location>
        <begin position="147"/>
        <end position="307"/>
    </location>
</feature>
<keyword evidence="3" id="KW-0810">Translation regulation</keyword>
<dbReference type="GO" id="GO:0006417">
    <property type="term" value="P:regulation of translation"/>
    <property type="evidence" value="ECO:0007669"/>
    <property type="project" value="UniProtKB-KW"/>
</dbReference>
<dbReference type="OMA" id="NFDIPDE"/>
<dbReference type="STRING" id="7897.ENSLACP00000013792"/>
<evidence type="ECO:0000256" key="4">
    <source>
        <dbReference type="ARBA" id="ARBA00023054"/>
    </source>
</evidence>
<evidence type="ECO:0000256" key="7">
    <source>
        <dbReference type="ARBA" id="ARBA00053642"/>
    </source>
</evidence>
<evidence type="ECO:0000256" key="2">
    <source>
        <dbReference type="ARBA" id="ARBA00008724"/>
    </source>
</evidence>
<keyword evidence="6" id="KW-0010">Activator</keyword>
<dbReference type="Gene3D" id="1.10.10.200">
    <property type="match status" value="1"/>
</dbReference>
<comment type="similarity">
    <text evidence="2">Belongs to the TACO1 family.</text>
</comment>
<name>H3AVX1_LATCH</name>
<comment type="subcellular location">
    <subcellularLocation>
        <location evidence="1">Mitochondrion</location>
    </subcellularLocation>
</comment>
<dbReference type="AlphaFoldDB" id="H3AVX1"/>
<dbReference type="InParanoid" id="H3AVX1"/>
<reference evidence="12" key="2">
    <citation type="submission" date="2025-08" db="UniProtKB">
        <authorList>
            <consortium name="Ensembl"/>
        </authorList>
    </citation>
    <scope>IDENTIFICATION</scope>
</reference>
<dbReference type="PANTHER" id="PTHR12532:SF0">
    <property type="entry name" value="TRANSLATIONAL ACTIVATOR OF CYTOCHROME C OXIDASE 1"/>
    <property type="match status" value="1"/>
</dbReference>
<dbReference type="SUPFAM" id="SSF75625">
    <property type="entry name" value="YebC-like"/>
    <property type="match status" value="1"/>
</dbReference>
<dbReference type="eggNOG" id="KOG2972">
    <property type="taxonomic scope" value="Eukaryota"/>
</dbReference>
<protein>
    <recommendedName>
        <fullName evidence="8">Translational activator of cytochrome c oxidase 1</fullName>
    </recommendedName>
    <alternativeName>
        <fullName evidence="9">Coiled-coil domain-containing protein 44</fullName>
    </alternativeName>
</protein>
<evidence type="ECO:0000256" key="3">
    <source>
        <dbReference type="ARBA" id="ARBA00022845"/>
    </source>
</evidence>
<evidence type="ECO:0000259" key="10">
    <source>
        <dbReference type="Pfam" id="PF01709"/>
    </source>
</evidence>
<evidence type="ECO:0000256" key="8">
    <source>
        <dbReference type="ARBA" id="ARBA00073666"/>
    </source>
</evidence>
<keyword evidence="13" id="KW-1185">Reference proteome</keyword>
<dbReference type="InterPro" id="IPR017856">
    <property type="entry name" value="Integrase-like_N"/>
</dbReference>
<dbReference type="KEGG" id="lcm:102353533"/>
<organism evidence="12 13">
    <name type="scientific">Latimeria chalumnae</name>
    <name type="common">Coelacanth</name>
    <dbReference type="NCBI Taxonomy" id="7897"/>
    <lineage>
        <taxon>Eukaryota</taxon>
        <taxon>Metazoa</taxon>
        <taxon>Chordata</taxon>
        <taxon>Craniata</taxon>
        <taxon>Vertebrata</taxon>
        <taxon>Euteleostomi</taxon>
        <taxon>Coelacanthiformes</taxon>
        <taxon>Coelacanthidae</taxon>
        <taxon>Latimeria</taxon>
    </lineage>
</organism>
<evidence type="ECO:0000256" key="9">
    <source>
        <dbReference type="ARBA" id="ARBA00075676"/>
    </source>
</evidence>
<dbReference type="Ensembl" id="ENSLACT00000013889.1">
    <property type="protein sequence ID" value="ENSLACP00000013792.1"/>
    <property type="gene ID" value="ENSLACG00000012142.1"/>
</dbReference>
<keyword evidence="4" id="KW-0175">Coiled coil</keyword>
<reference evidence="12" key="3">
    <citation type="submission" date="2025-09" db="UniProtKB">
        <authorList>
            <consortium name="Ensembl"/>
        </authorList>
    </citation>
    <scope>IDENTIFICATION</scope>
</reference>
<dbReference type="InterPro" id="IPR048300">
    <property type="entry name" value="TACO1_YebC-like_2nd/3rd_dom"/>
</dbReference>
<dbReference type="HAMAP" id="MF_00693">
    <property type="entry name" value="Transcrip_reg_TACO1"/>
    <property type="match status" value="1"/>
</dbReference>
<evidence type="ECO:0000256" key="5">
    <source>
        <dbReference type="ARBA" id="ARBA00023128"/>
    </source>
</evidence>
<dbReference type="InterPro" id="IPR049083">
    <property type="entry name" value="TACO1_YebC_N"/>
</dbReference>
<dbReference type="Pfam" id="PF01709">
    <property type="entry name" value="Transcrip_reg"/>
    <property type="match status" value="1"/>
</dbReference>
<dbReference type="InterPro" id="IPR029072">
    <property type="entry name" value="YebC-like"/>
</dbReference>
<dbReference type="Proteomes" id="UP000008672">
    <property type="component" value="Unassembled WGS sequence"/>
</dbReference>
<evidence type="ECO:0000256" key="1">
    <source>
        <dbReference type="ARBA" id="ARBA00004173"/>
    </source>
</evidence>
<comment type="function">
    <text evidence="7">Acts as a translational activator of mitochondrially-encoded cytochrome c oxidase 1.</text>
</comment>
<evidence type="ECO:0000256" key="6">
    <source>
        <dbReference type="ARBA" id="ARBA00023159"/>
    </source>
</evidence>
<evidence type="ECO:0000313" key="13">
    <source>
        <dbReference type="Proteomes" id="UP000008672"/>
    </source>
</evidence>
<dbReference type="InterPro" id="IPR026564">
    <property type="entry name" value="Transcrip_reg_TACO1-like_dom3"/>
</dbReference>
<dbReference type="GO" id="GO:0005739">
    <property type="term" value="C:mitochondrion"/>
    <property type="evidence" value="ECO:0007669"/>
    <property type="project" value="UniProtKB-SubCell"/>
</dbReference>
<keyword evidence="5" id="KW-0496">Mitochondrion</keyword>
<dbReference type="GeneTree" id="ENSGT00390000012820"/>
<dbReference type="Pfam" id="PF20772">
    <property type="entry name" value="TACO1_YebC_N"/>
    <property type="match status" value="1"/>
</dbReference>
<evidence type="ECO:0000259" key="11">
    <source>
        <dbReference type="Pfam" id="PF20772"/>
    </source>
</evidence>
<accession>H3AVX1</accession>